<keyword evidence="3" id="KW-1185">Reference proteome</keyword>
<dbReference type="Gene3D" id="2.60.120.10">
    <property type="entry name" value="Jelly Rolls"/>
    <property type="match status" value="1"/>
</dbReference>
<dbReference type="InterPro" id="IPR013096">
    <property type="entry name" value="Cupin_2"/>
</dbReference>
<dbReference type="CDD" id="cd02208">
    <property type="entry name" value="cupin_RmlC-like"/>
    <property type="match status" value="1"/>
</dbReference>
<comment type="caution">
    <text evidence="2">The sequence shown here is derived from an EMBL/GenBank/DDBJ whole genome shotgun (WGS) entry which is preliminary data.</text>
</comment>
<dbReference type="Pfam" id="PF07883">
    <property type="entry name" value="Cupin_2"/>
    <property type="match status" value="1"/>
</dbReference>
<organism evidence="2 3">
    <name type="scientific">Leptobacterium flavescens</name>
    <dbReference type="NCBI Taxonomy" id="472055"/>
    <lineage>
        <taxon>Bacteria</taxon>
        <taxon>Pseudomonadati</taxon>
        <taxon>Bacteroidota</taxon>
        <taxon>Flavobacteriia</taxon>
        <taxon>Flavobacteriales</taxon>
        <taxon>Flavobacteriaceae</taxon>
        <taxon>Leptobacterium</taxon>
    </lineage>
</organism>
<dbReference type="RefSeq" id="WP_163607761.1">
    <property type="nucleotide sequence ID" value="NZ_JAABOO010000003.1"/>
</dbReference>
<reference evidence="2 3" key="1">
    <citation type="submission" date="2020-01" db="EMBL/GenBank/DDBJ databases">
        <title>Leptobacterium flavescens.</title>
        <authorList>
            <person name="Wang G."/>
        </authorList>
    </citation>
    <scope>NUCLEOTIDE SEQUENCE [LARGE SCALE GENOMIC DNA]</scope>
    <source>
        <strain evidence="2 3">KCTC 22160</strain>
    </source>
</reference>
<dbReference type="InterPro" id="IPR014710">
    <property type="entry name" value="RmlC-like_jellyroll"/>
</dbReference>
<sequence length="106" mass="11885">MKNYKETASMGWVSGKIKGFQGRDLIDMENGGLKMIKIDPFASYPVHQHPDKTEYIYVLQGNPEITVDGKVYHGKKDDFFISPNSVKHSIANPSEKECLLLVGAIK</sequence>
<dbReference type="SUPFAM" id="SSF51182">
    <property type="entry name" value="RmlC-like cupins"/>
    <property type="match status" value="1"/>
</dbReference>
<proteinExistence type="predicted"/>
<dbReference type="Proteomes" id="UP000468581">
    <property type="component" value="Unassembled WGS sequence"/>
</dbReference>
<evidence type="ECO:0000259" key="1">
    <source>
        <dbReference type="Pfam" id="PF07883"/>
    </source>
</evidence>
<dbReference type="EMBL" id="JAABOO010000003">
    <property type="protein sequence ID" value="NER14471.1"/>
    <property type="molecule type" value="Genomic_DNA"/>
</dbReference>
<feature type="domain" description="Cupin type-2" evidence="1">
    <location>
        <begin position="36"/>
        <end position="102"/>
    </location>
</feature>
<name>A0A6P0UM96_9FLAO</name>
<evidence type="ECO:0000313" key="3">
    <source>
        <dbReference type="Proteomes" id="UP000468581"/>
    </source>
</evidence>
<dbReference type="AlphaFoldDB" id="A0A6P0UM96"/>
<gene>
    <name evidence="2" type="ORF">GWK08_13540</name>
</gene>
<evidence type="ECO:0000313" key="2">
    <source>
        <dbReference type="EMBL" id="NER14471.1"/>
    </source>
</evidence>
<protein>
    <submittedName>
        <fullName evidence="2">Cupin domain-containing protein</fullName>
    </submittedName>
</protein>
<dbReference type="InterPro" id="IPR011051">
    <property type="entry name" value="RmlC_Cupin_sf"/>
</dbReference>
<accession>A0A6P0UM96</accession>